<evidence type="ECO:0000313" key="2">
    <source>
        <dbReference type="Proteomes" id="UP001321542"/>
    </source>
</evidence>
<keyword evidence="2" id="KW-1185">Reference proteome</keyword>
<protein>
    <submittedName>
        <fullName evidence="1">Uncharacterized protein</fullName>
    </submittedName>
</protein>
<organism evidence="1 2">
    <name type="scientific">Streptomyces graminofaciens</name>
    <dbReference type="NCBI Taxonomy" id="68212"/>
    <lineage>
        <taxon>Bacteria</taxon>
        <taxon>Bacillati</taxon>
        <taxon>Actinomycetota</taxon>
        <taxon>Actinomycetes</taxon>
        <taxon>Kitasatosporales</taxon>
        <taxon>Streptomycetaceae</taxon>
        <taxon>Streptomyces</taxon>
    </lineage>
</organism>
<gene>
    <name evidence="1" type="ORF">SGFS_084470</name>
</gene>
<name>A0ABN5VXC1_9ACTN</name>
<reference evidence="1 2" key="2">
    <citation type="journal article" date="2023" name="ChemBioChem">
        <title>Acyltransferase Domain Exchange between Two Independent Type I Polyketide Synthases in the Same Producer Strain of Macrolide Antibiotics.</title>
        <authorList>
            <person name="Kudo F."/>
            <person name="Kishikawa K."/>
            <person name="Tsuboi K."/>
            <person name="Kido T."/>
            <person name="Usui T."/>
            <person name="Hashimoto J."/>
            <person name="Shin-Ya K."/>
            <person name="Miyanaga A."/>
            <person name="Eguchi T."/>
        </authorList>
    </citation>
    <scope>NUCLEOTIDE SEQUENCE [LARGE SCALE GENOMIC DNA]</scope>
    <source>
        <strain evidence="1 2">A-8890</strain>
    </source>
</reference>
<dbReference type="Proteomes" id="UP001321542">
    <property type="component" value="Chromosome"/>
</dbReference>
<proteinExistence type="predicted"/>
<evidence type="ECO:0000313" key="1">
    <source>
        <dbReference type="EMBL" id="BBC37153.1"/>
    </source>
</evidence>
<dbReference type="EMBL" id="AP018448">
    <property type="protein sequence ID" value="BBC37153.1"/>
    <property type="molecule type" value="Genomic_DNA"/>
</dbReference>
<sequence>MDQRRMPSGRSIKLVTVISFDECAVREDVRVCVDGMVNEGADKGGTGVVTVRRPSHCPRLPRYRLDLRGVAAVNMAEVDKAKVGEQVPARFSAAEVQDIRVRGQSTGDGSTRATAVVEHQKDRALPRRSQVVQWPLGQGLP</sequence>
<accession>A0ABN5VXC1</accession>
<reference evidence="1 2" key="1">
    <citation type="journal article" date="2010" name="ChemBioChem">
        <title>Cloning and characterization of the biosynthetic gene cluster of 16-membered macrolide antibiotic FD-891: involvement of a dual functional cytochrome P450 monooxygenase catalyzing epoxidation and hydroxylation.</title>
        <authorList>
            <person name="Kudo F."/>
            <person name="Motegi A."/>
            <person name="Mizoue K."/>
            <person name="Eguchi T."/>
        </authorList>
    </citation>
    <scope>NUCLEOTIDE SEQUENCE [LARGE SCALE GENOMIC DNA]</scope>
    <source>
        <strain evidence="1 2">A-8890</strain>
    </source>
</reference>